<dbReference type="PANTHER" id="PTHR23101:SF97">
    <property type="entry name" value="DOMAIN PROTEIN, PUTATIVE (AFU_ORTHOLOGUE AFUA_2G10890)-RELATED"/>
    <property type="match status" value="1"/>
</dbReference>
<dbReference type="GO" id="GO:0016192">
    <property type="term" value="P:vesicle-mediated transport"/>
    <property type="evidence" value="ECO:0007669"/>
    <property type="project" value="InterPro"/>
</dbReference>
<feature type="region of interest" description="Disordered" evidence="1">
    <location>
        <begin position="639"/>
        <end position="677"/>
    </location>
</feature>
<feature type="region of interest" description="Disordered" evidence="1">
    <location>
        <begin position="398"/>
        <end position="454"/>
    </location>
</feature>
<dbReference type="InterPro" id="IPR045046">
    <property type="entry name" value="Vps9-like"/>
</dbReference>
<dbReference type="SUPFAM" id="SSF109993">
    <property type="entry name" value="VPS9 domain"/>
    <property type="match status" value="1"/>
</dbReference>
<evidence type="ECO:0000259" key="2">
    <source>
        <dbReference type="PROSITE" id="PS51205"/>
    </source>
</evidence>
<feature type="compositionally biased region" description="Polar residues" evidence="1">
    <location>
        <begin position="21"/>
        <end position="35"/>
    </location>
</feature>
<dbReference type="Proteomes" id="UP001201262">
    <property type="component" value="Unassembled WGS sequence"/>
</dbReference>
<gene>
    <name evidence="3" type="ORF">BGW36DRAFT_305565</name>
</gene>
<name>A0AAD4KKB7_9EURO</name>
<evidence type="ECO:0000256" key="1">
    <source>
        <dbReference type="SAM" id="MobiDB-lite"/>
    </source>
</evidence>
<dbReference type="SMART" id="SM00167">
    <property type="entry name" value="VPS9"/>
    <property type="match status" value="1"/>
</dbReference>
<dbReference type="GO" id="GO:0031267">
    <property type="term" value="F:small GTPase binding"/>
    <property type="evidence" value="ECO:0007669"/>
    <property type="project" value="TreeGrafter"/>
</dbReference>
<reference evidence="3" key="1">
    <citation type="submission" date="2021-12" db="EMBL/GenBank/DDBJ databases">
        <title>Convergent genome expansion in fungi linked to evolution of root-endophyte symbiosis.</title>
        <authorList>
            <consortium name="DOE Joint Genome Institute"/>
            <person name="Ke Y.-H."/>
            <person name="Bonito G."/>
            <person name="Liao H.-L."/>
            <person name="Looney B."/>
            <person name="Rojas-Flechas A."/>
            <person name="Nash J."/>
            <person name="Hameed K."/>
            <person name="Schadt C."/>
            <person name="Martin F."/>
            <person name="Crous P.W."/>
            <person name="Miettinen O."/>
            <person name="Magnuson J.K."/>
            <person name="Labbe J."/>
            <person name="Jacobson D."/>
            <person name="Doktycz M.J."/>
            <person name="Veneault-Fourrey C."/>
            <person name="Kuo A."/>
            <person name="Mondo S."/>
            <person name="Calhoun S."/>
            <person name="Riley R."/>
            <person name="Ohm R."/>
            <person name="LaButti K."/>
            <person name="Andreopoulos B."/>
            <person name="Pangilinan J."/>
            <person name="Nolan M."/>
            <person name="Tritt A."/>
            <person name="Clum A."/>
            <person name="Lipzen A."/>
            <person name="Daum C."/>
            <person name="Barry K."/>
            <person name="Grigoriev I.V."/>
            <person name="Vilgalys R."/>
        </authorList>
    </citation>
    <scope>NUCLEOTIDE SEQUENCE</scope>
    <source>
        <strain evidence="3">PMI_201</strain>
    </source>
</reference>
<dbReference type="GeneID" id="70242365"/>
<comment type="caution">
    <text evidence="3">The sequence shown here is derived from an EMBL/GenBank/DDBJ whole genome shotgun (WGS) entry which is preliminary data.</text>
</comment>
<organism evidence="3 4">
    <name type="scientific">Talaromyces proteolyticus</name>
    <dbReference type="NCBI Taxonomy" id="1131652"/>
    <lineage>
        <taxon>Eukaryota</taxon>
        <taxon>Fungi</taxon>
        <taxon>Dikarya</taxon>
        <taxon>Ascomycota</taxon>
        <taxon>Pezizomycotina</taxon>
        <taxon>Eurotiomycetes</taxon>
        <taxon>Eurotiomycetidae</taxon>
        <taxon>Eurotiales</taxon>
        <taxon>Trichocomaceae</taxon>
        <taxon>Talaromyces</taxon>
        <taxon>Talaromyces sect. Bacilispori</taxon>
    </lineage>
</organism>
<evidence type="ECO:0000313" key="4">
    <source>
        <dbReference type="Proteomes" id="UP001201262"/>
    </source>
</evidence>
<dbReference type="GO" id="GO:0005829">
    <property type="term" value="C:cytosol"/>
    <property type="evidence" value="ECO:0007669"/>
    <property type="project" value="TreeGrafter"/>
</dbReference>
<dbReference type="EMBL" id="JAJTJA010000012">
    <property type="protein sequence ID" value="KAH8691246.1"/>
    <property type="molecule type" value="Genomic_DNA"/>
</dbReference>
<sequence length="719" mass="77743">MASTTPSGNAARTPRALHPTRSFTRMESPSANPTLRSRAKTMQALGTSGADPHDDASTLEQVNDEPEQGLDVFEKRDSVDSELESAAQDQSLGEPLGQEGMHELPIELASLTDRFVQSLSARVHSTPPSIERICTLFQEFYVRADSHIATHISTLASRINRDGSLSNASQKDMGKGTTTHQMLTASEVTERRKARKQLPFKRLALEETVERRACERVYDKIWRHKSTLDEVRDEKLRSKTAAMSLLGIGLKDLGIEVPGASEEKENDASSRLSPARESLSKMNECKYPLGKLQCLIAAHKAIVDTLTALLGSSSSADEILPTLIYTLITSPPEGINVISNLLFIQRFRSANKIDGESAYCLTNLEAAITFLEAVDLSSLSADLPTDGQPRLLNAATTGVSESVGSARHSRTSSDAAVTDLPATGEFSKSGRDTASATLSKSQLTAPTPQQRRLSNLFQPPAKVLGAANDVVRNTADQGLKNISNALDNSFNFVIGRMKEMQSSRGNEQPLVPKTLDEARRLVTSPSILNDDELASESPSIDPASRPIASLKPEDRRTSGNDAQRAPRDRSADSARSGESRTPGIVPRLNSRENITPSPSGGSSIFNSSPATTPLESMKNFGNTFNPLNHIPGMIRGLGRNTPEAAASSGPSPVPDRAKRVQTADVQSSGLESTASSRLDPPIRKFLEVQDVRDLRIGEVAELLQDYKRLATALYSQSND</sequence>
<dbReference type="InterPro" id="IPR003123">
    <property type="entry name" value="VPS9"/>
</dbReference>
<feature type="compositionally biased region" description="Polar residues" evidence="1">
    <location>
        <begin position="432"/>
        <end position="454"/>
    </location>
</feature>
<proteinExistence type="predicted"/>
<dbReference type="InterPro" id="IPR037191">
    <property type="entry name" value="VPS9_dom_sf"/>
</dbReference>
<dbReference type="RefSeq" id="XP_046067338.1">
    <property type="nucleotide sequence ID" value="XM_046212078.1"/>
</dbReference>
<dbReference type="PANTHER" id="PTHR23101">
    <property type="entry name" value="RAB GDP/GTP EXCHANGE FACTOR"/>
    <property type="match status" value="1"/>
</dbReference>
<feature type="domain" description="VPS9" evidence="2">
    <location>
        <begin position="230"/>
        <end position="380"/>
    </location>
</feature>
<keyword evidence="4" id="KW-1185">Reference proteome</keyword>
<evidence type="ECO:0000313" key="3">
    <source>
        <dbReference type="EMBL" id="KAH8691246.1"/>
    </source>
</evidence>
<accession>A0AAD4KKB7</accession>
<feature type="compositionally biased region" description="Low complexity" evidence="1">
    <location>
        <begin position="596"/>
        <end position="609"/>
    </location>
</feature>
<dbReference type="Gene3D" id="1.20.1050.80">
    <property type="entry name" value="VPS9 domain"/>
    <property type="match status" value="1"/>
</dbReference>
<dbReference type="PROSITE" id="PS51205">
    <property type="entry name" value="VPS9"/>
    <property type="match status" value="1"/>
</dbReference>
<feature type="compositionally biased region" description="Basic and acidic residues" evidence="1">
    <location>
        <begin position="551"/>
        <end position="578"/>
    </location>
</feature>
<dbReference type="Pfam" id="PF02204">
    <property type="entry name" value="VPS9"/>
    <property type="match status" value="1"/>
</dbReference>
<feature type="region of interest" description="Disordered" evidence="1">
    <location>
        <begin position="524"/>
        <end position="620"/>
    </location>
</feature>
<dbReference type="GO" id="GO:0005085">
    <property type="term" value="F:guanyl-nucleotide exchange factor activity"/>
    <property type="evidence" value="ECO:0007669"/>
    <property type="project" value="InterPro"/>
</dbReference>
<feature type="compositionally biased region" description="Polar residues" evidence="1">
    <location>
        <begin position="1"/>
        <end position="10"/>
    </location>
</feature>
<dbReference type="GO" id="GO:0030139">
    <property type="term" value="C:endocytic vesicle"/>
    <property type="evidence" value="ECO:0007669"/>
    <property type="project" value="TreeGrafter"/>
</dbReference>
<feature type="compositionally biased region" description="Polar residues" evidence="1">
    <location>
        <begin position="663"/>
        <end position="676"/>
    </location>
</feature>
<dbReference type="AlphaFoldDB" id="A0AAD4KKB7"/>
<protein>
    <submittedName>
        <fullName evidence="3">VPS9 domain protein</fullName>
    </submittedName>
</protein>
<feature type="region of interest" description="Disordered" evidence="1">
    <location>
        <begin position="1"/>
        <end position="97"/>
    </location>
</feature>
<feature type="compositionally biased region" description="Polar residues" evidence="1">
    <location>
        <begin position="610"/>
        <end position="620"/>
    </location>
</feature>